<dbReference type="AlphaFoldDB" id="A0A1X9SN30"/>
<dbReference type="InterPro" id="IPR027417">
    <property type="entry name" value="P-loop_NTPase"/>
</dbReference>
<reference evidence="2" key="1">
    <citation type="journal article" date="2017" name="Genome Biol. Evol.">
        <title>Comparative Genomic Analysis Identifies a Campylobacter Clade Deficient in Selenium Metabolism.</title>
        <authorList>
            <person name="Miller W.G."/>
            <person name="Yee E."/>
            <person name="Lopes B.S."/>
            <person name="Chapman M.H."/>
            <person name="Huynh S."/>
            <person name="Bono J.L."/>
            <person name="Parker C.T."/>
            <person name="Strachan N.J.C."/>
            <person name="Forbes K.J."/>
        </authorList>
    </citation>
    <scope>NUCLEOTIDE SEQUENCE [LARGE SCALE GENOMIC DNA]</scope>
    <source>
        <strain evidence="2">NCTC 13004</strain>
    </source>
</reference>
<proteinExistence type="predicted"/>
<dbReference type="GO" id="GO:0003887">
    <property type="term" value="F:DNA-directed DNA polymerase activity"/>
    <property type="evidence" value="ECO:0007669"/>
    <property type="project" value="UniProtKB-EC"/>
</dbReference>
<dbReference type="NCBIfam" id="NF006296">
    <property type="entry name" value="PRK08485.1"/>
    <property type="match status" value="1"/>
</dbReference>
<dbReference type="SUPFAM" id="SSF52540">
    <property type="entry name" value="P-loop containing nucleoside triphosphate hydrolases"/>
    <property type="match status" value="1"/>
</dbReference>
<dbReference type="EMBL" id="CP015578">
    <property type="protein sequence ID" value="ARQ97620.1"/>
    <property type="molecule type" value="Genomic_DNA"/>
</dbReference>
<name>A0A1X9SN30_9BACT</name>
<reference evidence="2" key="2">
    <citation type="journal article" date="2017" name="Genome Biol. Evol.">
        <title>Comparative genomic analysis identifies a Campylobacter clade deficient in selenium metabolism.</title>
        <authorList>
            <person name="Miller W.G."/>
            <person name="Yee E."/>
            <person name="Lopes B.S."/>
            <person name="Chapman M.H."/>
            <person name="Huynh S."/>
            <person name="Bono J.L."/>
            <person name="Parker C.T."/>
            <person name="Strachan N.J.C."/>
            <person name="Forbes K.J."/>
        </authorList>
    </citation>
    <scope>NUCLEOTIDE SEQUENCE [LARGE SCALE GENOMIC DNA]</scope>
    <source>
        <strain evidence="2">NCTC 13004</strain>
    </source>
</reference>
<dbReference type="Gene3D" id="3.40.50.300">
    <property type="entry name" value="P-loop containing nucleotide triphosphate hydrolases"/>
    <property type="match status" value="1"/>
</dbReference>
<gene>
    <name evidence="1" type="primary">holB</name>
    <name evidence="1" type="ORF">CLAN_0875</name>
</gene>
<dbReference type="KEGG" id="clx:CLAN_0875"/>
<evidence type="ECO:0000313" key="2">
    <source>
        <dbReference type="Proteomes" id="UP000202031"/>
    </source>
</evidence>
<protein>
    <submittedName>
        <fullName evidence="1">DNA polymerase III, delta prime subunit</fullName>
        <ecNumber evidence="1">2.7.7.7</ecNumber>
    </submittedName>
</protein>
<keyword evidence="1" id="KW-0808">Transferase</keyword>
<dbReference type="EC" id="2.7.7.7" evidence="1"/>
<accession>A0A1X9SN30</accession>
<dbReference type="GeneID" id="46921348"/>
<keyword evidence="1" id="KW-0548">Nucleotidyltransferase</keyword>
<dbReference type="Proteomes" id="UP000202031">
    <property type="component" value="Chromosome"/>
</dbReference>
<evidence type="ECO:0000313" key="1">
    <source>
        <dbReference type="EMBL" id="ARQ97620.1"/>
    </source>
</evidence>
<organism evidence="1 2">
    <name type="scientific">Campylobacter lanienae NCTC 13004</name>
    <dbReference type="NCBI Taxonomy" id="1031753"/>
    <lineage>
        <taxon>Bacteria</taxon>
        <taxon>Pseudomonadati</taxon>
        <taxon>Campylobacterota</taxon>
        <taxon>Epsilonproteobacteria</taxon>
        <taxon>Campylobacterales</taxon>
        <taxon>Campylobacteraceae</taxon>
        <taxon>Campylobacter</taxon>
    </lineage>
</organism>
<dbReference type="RefSeq" id="WP_086239938.1">
    <property type="nucleotide sequence ID" value="NZ_CP015578.1"/>
</dbReference>
<sequence>MSLDSKIIISDDFESIKSEYVSILKPEYLKIFEYESLLIDGVKEIISQAYIAEKEPKVLLIMANKYGIESQNALLKILEEPPRNIIFVLVAPAKNIFLATIRSRLSIENRVKLTKSEPTGIDFTKLSLNYINEYVSTQTALEKSDKLSKTQLLNLLKSIIIDAVKNGVKFTHEDYIYFNKLYRITDLNSKAQTTLLPLLLLIMQRIK</sequence>
<dbReference type="Pfam" id="PF13177">
    <property type="entry name" value="DNA_pol3_delta2"/>
    <property type="match status" value="1"/>
</dbReference>